<dbReference type="Proteomes" id="UP000636709">
    <property type="component" value="Unassembled WGS sequence"/>
</dbReference>
<keyword evidence="3" id="KW-1185">Reference proteome</keyword>
<dbReference type="EMBL" id="JACEFO010000544">
    <property type="protein sequence ID" value="KAF8765854.1"/>
    <property type="molecule type" value="Genomic_DNA"/>
</dbReference>
<proteinExistence type="predicted"/>
<protein>
    <submittedName>
        <fullName evidence="2">Uncharacterized protein</fullName>
    </submittedName>
</protein>
<dbReference type="PANTHER" id="PTHR34057">
    <property type="entry name" value="ELONGATION FACTOR"/>
    <property type="match status" value="1"/>
</dbReference>
<evidence type="ECO:0000313" key="3">
    <source>
        <dbReference type="Proteomes" id="UP000636709"/>
    </source>
</evidence>
<feature type="compositionally biased region" description="Basic and acidic residues" evidence="1">
    <location>
        <begin position="14"/>
        <end position="27"/>
    </location>
</feature>
<feature type="region of interest" description="Disordered" evidence="1">
    <location>
        <begin position="1"/>
        <end position="53"/>
    </location>
</feature>
<accession>A0A835KP77</accession>
<evidence type="ECO:0000313" key="2">
    <source>
        <dbReference type="EMBL" id="KAF8765854.1"/>
    </source>
</evidence>
<comment type="caution">
    <text evidence="2">The sequence shown here is derived from an EMBL/GenBank/DDBJ whole genome shotgun (WGS) entry which is preliminary data.</text>
</comment>
<sequence>MVAAPASCTNTNDADSKAGDVDVKSEPLDAEDPVLPFGSFHGNVTEDEHGDSTECSTLFGDSGFASDDDVESDAGIMEAESPLYSHINVGGTPAVSDIVRKKKVTTHWRNFIGPERWRCKWLELRMNDLLSQVAKYDKELALIDHEKYLRMEMIKADRSKSELLQLDLPSYETIKRKKRKRHEDSADTSVYIKEHRIFSYYENHENKRSRTDNERIGGDNDLSVSDDFNNLGMSGINFDTGDEDTKNSISSNDAVLEQCSLRKIILDIECIQTRITNLQCDMSESYNKIDCPQKYSGKKDSHGLHKKKNIVRPYSTTELSEDEITLEMLFGSKRPLLGSHVEGIYKESVDDVLIDNETAIEEEFWQFERIKKPTITCSEPIINVAEAPVAKLLKKRGPKAKKKLGNRIKNLKKKNSEEDLNYPSTINTTLLPVDTRKSQRVRKAKIF</sequence>
<reference evidence="2" key="1">
    <citation type="submission" date="2020-07" db="EMBL/GenBank/DDBJ databases">
        <title>Genome sequence and genetic diversity analysis of an under-domesticated orphan crop, white fonio (Digitaria exilis).</title>
        <authorList>
            <person name="Bennetzen J.L."/>
            <person name="Chen S."/>
            <person name="Ma X."/>
            <person name="Wang X."/>
            <person name="Yssel A.E.J."/>
            <person name="Chaluvadi S.R."/>
            <person name="Johnson M."/>
            <person name="Gangashetty P."/>
            <person name="Hamidou F."/>
            <person name="Sanogo M.D."/>
            <person name="Zwaenepoel A."/>
            <person name="Wallace J."/>
            <person name="Van De Peer Y."/>
            <person name="Van Deynze A."/>
        </authorList>
    </citation>
    <scope>NUCLEOTIDE SEQUENCE</scope>
    <source>
        <tissue evidence="2">Leaves</tissue>
    </source>
</reference>
<organism evidence="2 3">
    <name type="scientific">Digitaria exilis</name>
    <dbReference type="NCBI Taxonomy" id="1010633"/>
    <lineage>
        <taxon>Eukaryota</taxon>
        <taxon>Viridiplantae</taxon>
        <taxon>Streptophyta</taxon>
        <taxon>Embryophyta</taxon>
        <taxon>Tracheophyta</taxon>
        <taxon>Spermatophyta</taxon>
        <taxon>Magnoliopsida</taxon>
        <taxon>Liliopsida</taxon>
        <taxon>Poales</taxon>
        <taxon>Poaceae</taxon>
        <taxon>PACMAD clade</taxon>
        <taxon>Panicoideae</taxon>
        <taxon>Panicodae</taxon>
        <taxon>Paniceae</taxon>
        <taxon>Anthephorinae</taxon>
        <taxon>Digitaria</taxon>
    </lineage>
</organism>
<dbReference type="CDD" id="cd11650">
    <property type="entry name" value="AT4G37440_like"/>
    <property type="match status" value="1"/>
</dbReference>
<evidence type="ECO:0000256" key="1">
    <source>
        <dbReference type="SAM" id="MobiDB-lite"/>
    </source>
</evidence>
<dbReference type="InterPro" id="IPR038745">
    <property type="entry name" value="AT4G37440-like"/>
</dbReference>
<name>A0A835KP77_9POAL</name>
<dbReference type="PANTHER" id="PTHR34057:SF13">
    <property type="entry name" value="OS05G0365200 PROTEIN"/>
    <property type="match status" value="1"/>
</dbReference>
<gene>
    <name evidence="2" type="ORF">HU200_008370</name>
</gene>
<dbReference type="AlphaFoldDB" id="A0A835KP77"/>
<dbReference type="OrthoDB" id="21648at2759"/>